<dbReference type="OrthoDB" id="9807209at2"/>
<dbReference type="Pfam" id="PF13692">
    <property type="entry name" value="Glyco_trans_1_4"/>
    <property type="match status" value="1"/>
</dbReference>
<proteinExistence type="predicted"/>
<comment type="caution">
    <text evidence="2">The sequence shown here is derived from an EMBL/GenBank/DDBJ whole genome shotgun (WGS) entry which is preliminary data.</text>
</comment>
<evidence type="ECO:0000313" key="2">
    <source>
        <dbReference type="EMBL" id="KIC64538.1"/>
    </source>
</evidence>
<dbReference type="RefSeq" id="WP_039365029.1">
    <property type="nucleotide sequence ID" value="NZ_JWTA01000003.1"/>
</dbReference>
<dbReference type="AlphaFoldDB" id="A0A0B4ED19"/>
<dbReference type="PANTHER" id="PTHR43179">
    <property type="entry name" value="RHAMNOSYLTRANSFERASE WBBL"/>
    <property type="match status" value="1"/>
</dbReference>
<dbReference type="InterPro" id="IPR001173">
    <property type="entry name" value="Glyco_trans_2-like"/>
</dbReference>
<evidence type="ECO:0000313" key="3">
    <source>
        <dbReference type="Proteomes" id="UP000031167"/>
    </source>
</evidence>
<organism evidence="2 3">
    <name type="scientific">Chryseobacterium taiwanense</name>
    <dbReference type="NCBI Taxonomy" id="363331"/>
    <lineage>
        <taxon>Bacteria</taxon>
        <taxon>Pseudomonadati</taxon>
        <taxon>Bacteroidota</taxon>
        <taxon>Flavobacteriia</taxon>
        <taxon>Flavobacteriales</taxon>
        <taxon>Weeksellaceae</taxon>
        <taxon>Chryseobacterium group</taxon>
        <taxon>Chryseobacterium</taxon>
    </lineage>
</organism>
<keyword evidence="3" id="KW-1185">Reference proteome</keyword>
<dbReference type="Gene3D" id="3.40.50.2000">
    <property type="entry name" value="Glycogen Phosphorylase B"/>
    <property type="match status" value="2"/>
</dbReference>
<name>A0A0B4ED19_9FLAO</name>
<dbReference type="Proteomes" id="UP000031167">
    <property type="component" value="Unassembled WGS sequence"/>
</dbReference>
<feature type="domain" description="Glycosyltransferase 2-like" evidence="1">
    <location>
        <begin position="49"/>
        <end position="214"/>
    </location>
</feature>
<dbReference type="CDD" id="cd04186">
    <property type="entry name" value="GT_2_like_c"/>
    <property type="match status" value="1"/>
</dbReference>
<gene>
    <name evidence="2" type="ORF">RM51_03065</name>
</gene>
<accession>A0A0B4ED19</accession>
<dbReference type="SUPFAM" id="SSF53756">
    <property type="entry name" value="UDP-Glycosyltransferase/glycogen phosphorylase"/>
    <property type="match status" value="1"/>
</dbReference>
<dbReference type="SUPFAM" id="SSF53448">
    <property type="entry name" value="Nucleotide-diphospho-sugar transferases"/>
    <property type="match status" value="1"/>
</dbReference>
<protein>
    <recommendedName>
        <fullName evidence="1">Glycosyltransferase 2-like domain-containing protein</fullName>
    </recommendedName>
</protein>
<evidence type="ECO:0000259" key="1">
    <source>
        <dbReference type="Pfam" id="PF00535"/>
    </source>
</evidence>
<dbReference type="EMBL" id="JWTA01000003">
    <property type="protein sequence ID" value="KIC64538.1"/>
    <property type="molecule type" value="Genomic_DNA"/>
</dbReference>
<dbReference type="STRING" id="363331.RM51_03065"/>
<dbReference type="Gene3D" id="3.90.550.10">
    <property type="entry name" value="Spore Coat Polysaccharide Biosynthesis Protein SpsA, Chain A"/>
    <property type="match status" value="1"/>
</dbReference>
<reference evidence="2 3" key="1">
    <citation type="submission" date="2014-12" db="EMBL/GenBank/DDBJ databases">
        <title>Genome sequencing of Chryseobacterium taiwanense TPW19.</title>
        <authorList>
            <person name="Tan P.W."/>
            <person name="Chan K.-G."/>
        </authorList>
    </citation>
    <scope>NUCLEOTIDE SEQUENCE [LARGE SCALE GENOMIC DNA]</scope>
    <source>
        <strain evidence="2 3">TPW19</strain>
    </source>
</reference>
<sequence length="684" mass="78514">MGIKRLIKNYIKDYRIKKSQKKEDYKLISAELIVEKLRFVSTSQEPLVSIIIPVFNQIEYTLNCLYSIEQAKEKTPFQIIIVNDCSTDNTLDILNKIEGLKIVSNTENLGFLKTVNNGINHAEGKLIHLLNNDTIVQSGFLDHLVKVIENDDLVGAVGSKLIYPNHTLQEAGCLVYDEHHIVNLGRNQSPDNPEYNFLKKVDYCSGCSLLFRKINTNGEINLLDEAYAPAYYEETDFCMRLKYEQKLDVYYQPLSVVVHFENISHQSEKVSSNKAKLMEKNSETFYGRWGKYFSDKMVIDCGLNINKNNKNSPILFVETFFPKFDHDSGANRIVQIMKFLAKHDYKIYLIIMNEESIDNEYIKLYESYGIHILRSYVNENAEIMTQKKQLKSLDCYIDKVWISRIETYHYFIKHYKSYLSKKTMIYDMVDFQYLRLKREIELGASTLTEKELHAGKEREMTAINNSDKVIAISETEKNFLTETGTDQNKVHVISNIHEIIKTEKDISFKDRDGILFIGGGNHNPNIDAIVFLHEIMEIVWQQKPEIKVNIIGGNMPENILQLNSEKFIIKGFVKDITPYFTGSKLTVAPLRYGAGVKGKIGQALEYSLPIVTTTIGAEGMDLIEGETALISEIDDKNKLAKDIIRLYEDESLWKKLSENSSKAILPFTTEGQKGEIFGLLNANK</sequence>
<dbReference type="CDD" id="cd03801">
    <property type="entry name" value="GT4_PimA-like"/>
    <property type="match status" value="1"/>
</dbReference>
<dbReference type="PANTHER" id="PTHR43179:SF7">
    <property type="entry name" value="RHAMNOSYLTRANSFERASE WBBL"/>
    <property type="match status" value="1"/>
</dbReference>
<dbReference type="Pfam" id="PF00535">
    <property type="entry name" value="Glycos_transf_2"/>
    <property type="match status" value="1"/>
</dbReference>
<dbReference type="InterPro" id="IPR029044">
    <property type="entry name" value="Nucleotide-diphossugar_trans"/>
</dbReference>